<dbReference type="AlphaFoldDB" id="N1PMA1"/>
<dbReference type="OMA" id="FFRCGPG"/>
<dbReference type="InterPro" id="IPR004360">
    <property type="entry name" value="Glyas_Fos-R_dOase_dom"/>
</dbReference>
<dbReference type="InterPro" id="IPR029068">
    <property type="entry name" value="Glyas_Bleomycin-R_OHBP_Dase"/>
</dbReference>
<dbReference type="SUPFAM" id="SSF54593">
    <property type="entry name" value="Glyoxalase/Bleomycin resistance protein/Dihydroxybiphenyl dioxygenase"/>
    <property type="match status" value="1"/>
</dbReference>
<dbReference type="PANTHER" id="PTHR21366">
    <property type="entry name" value="GLYOXALASE FAMILY PROTEIN"/>
    <property type="match status" value="1"/>
</dbReference>
<dbReference type="Proteomes" id="UP000016933">
    <property type="component" value="Unassembled WGS sequence"/>
</dbReference>
<dbReference type="Gene3D" id="3.10.180.10">
    <property type="entry name" value="2,3-Dihydroxybiphenyl 1,2-Dioxygenase, domain 1"/>
    <property type="match status" value="1"/>
</dbReference>
<feature type="domain" description="VOC" evidence="1">
    <location>
        <begin position="8"/>
        <end position="153"/>
    </location>
</feature>
<dbReference type="EMBL" id="KB446541">
    <property type="protein sequence ID" value="EME42675.1"/>
    <property type="molecule type" value="Genomic_DNA"/>
</dbReference>
<evidence type="ECO:0000313" key="3">
    <source>
        <dbReference type="Proteomes" id="UP000016933"/>
    </source>
</evidence>
<dbReference type="PROSITE" id="PS51819">
    <property type="entry name" value="VOC"/>
    <property type="match status" value="1"/>
</dbReference>
<reference evidence="3" key="1">
    <citation type="journal article" date="2012" name="PLoS Genet.">
        <title>The genomes of the fungal plant pathogens Cladosporium fulvum and Dothistroma septosporum reveal adaptation to different hosts and lifestyles but also signatures of common ancestry.</title>
        <authorList>
            <person name="de Wit P.J.G.M."/>
            <person name="van der Burgt A."/>
            <person name="Oekmen B."/>
            <person name="Stergiopoulos I."/>
            <person name="Abd-Elsalam K.A."/>
            <person name="Aerts A.L."/>
            <person name="Bahkali A.H."/>
            <person name="Beenen H.G."/>
            <person name="Chettri P."/>
            <person name="Cox M.P."/>
            <person name="Datema E."/>
            <person name="de Vries R.P."/>
            <person name="Dhillon B."/>
            <person name="Ganley A.R."/>
            <person name="Griffiths S.A."/>
            <person name="Guo Y."/>
            <person name="Hamelin R.C."/>
            <person name="Henrissat B."/>
            <person name="Kabir M.S."/>
            <person name="Jashni M.K."/>
            <person name="Kema G."/>
            <person name="Klaubauf S."/>
            <person name="Lapidus A."/>
            <person name="Levasseur A."/>
            <person name="Lindquist E."/>
            <person name="Mehrabi R."/>
            <person name="Ohm R.A."/>
            <person name="Owen T.J."/>
            <person name="Salamov A."/>
            <person name="Schwelm A."/>
            <person name="Schijlen E."/>
            <person name="Sun H."/>
            <person name="van den Burg H.A."/>
            <person name="van Ham R.C.H.J."/>
            <person name="Zhang S."/>
            <person name="Goodwin S.B."/>
            <person name="Grigoriev I.V."/>
            <person name="Collemare J."/>
            <person name="Bradshaw R.E."/>
        </authorList>
    </citation>
    <scope>NUCLEOTIDE SEQUENCE [LARGE SCALE GENOMIC DNA]</scope>
    <source>
        <strain evidence="3">NZE10 / CBS 128990</strain>
    </source>
</reference>
<dbReference type="PANTHER" id="PTHR21366:SF22">
    <property type="entry name" value="VOC DOMAIN-CONTAINING PROTEIN"/>
    <property type="match status" value="1"/>
</dbReference>
<dbReference type="HOGENOM" id="CLU_099500_1_0_1"/>
<dbReference type="OrthoDB" id="16820at2759"/>
<keyword evidence="3" id="KW-1185">Reference proteome</keyword>
<accession>N1PMA1</accession>
<proteinExistence type="predicted"/>
<protein>
    <recommendedName>
        <fullName evidence="1">VOC domain-containing protein</fullName>
    </recommendedName>
</protein>
<evidence type="ECO:0000259" key="1">
    <source>
        <dbReference type="PROSITE" id="PS51819"/>
    </source>
</evidence>
<dbReference type="InterPro" id="IPR050383">
    <property type="entry name" value="GlyoxalaseI/FosfomycinResist"/>
</dbReference>
<name>N1PMA1_DOTSN</name>
<dbReference type="InterPro" id="IPR037523">
    <property type="entry name" value="VOC_core"/>
</dbReference>
<evidence type="ECO:0000313" key="2">
    <source>
        <dbReference type="EMBL" id="EME42675.1"/>
    </source>
</evidence>
<organism evidence="2 3">
    <name type="scientific">Dothistroma septosporum (strain NZE10 / CBS 128990)</name>
    <name type="common">Red band needle blight fungus</name>
    <name type="synonym">Mycosphaerella pini</name>
    <dbReference type="NCBI Taxonomy" id="675120"/>
    <lineage>
        <taxon>Eukaryota</taxon>
        <taxon>Fungi</taxon>
        <taxon>Dikarya</taxon>
        <taxon>Ascomycota</taxon>
        <taxon>Pezizomycotina</taxon>
        <taxon>Dothideomycetes</taxon>
        <taxon>Dothideomycetidae</taxon>
        <taxon>Mycosphaerellales</taxon>
        <taxon>Mycosphaerellaceae</taxon>
        <taxon>Dothistroma</taxon>
    </lineage>
</organism>
<dbReference type="Pfam" id="PF00903">
    <property type="entry name" value="Glyoxalase"/>
    <property type="match status" value="1"/>
</dbReference>
<reference evidence="2 3" key="2">
    <citation type="journal article" date="2012" name="PLoS Pathog.">
        <title>Diverse lifestyles and strategies of plant pathogenesis encoded in the genomes of eighteen Dothideomycetes fungi.</title>
        <authorList>
            <person name="Ohm R.A."/>
            <person name="Feau N."/>
            <person name="Henrissat B."/>
            <person name="Schoch C.L."/>
            <person name="Horwitz B.A."/>
            <person name="Barry K.W."/>
            <person name="Condon B.J."/>
            <person name="Copeland A.C."/>
            <person name="Dhillon B."/>
            <person name="Glaser F."/>
            <person name="Hesse C.N."/>
            <person name="Kosti I."/>
            <person name="LaButti K."/>
            <person name="Lindquist E.A."/>
            <person name="Lucas S."/>
            <person name="Salamov A.A."/>
            <person name="Bradshaw R.E."/>
            <person name="Ciuffetti L."/>
            <person name="Hamelin R.C."/>
            <person name="Kema G.H.J."/>
            <person name="Lawrence C."/>
            <person name="Scott J.A."/>
            <person name="Spatafora J.W."/>
            <person name="Turgeon B.G."/>
            <person name="de Wit P.J.G.M."/>
            <person name="Zhong S."/>
            <person name="Goodwin S.B."/>
            <person name="Grigoriev I.V."/>
        </authorList>
    </citation>
    <scope>NUCLEOTIDE SEQUENCE [LARGE SCALE GENOMIC DNA]</scope>
    <source>
        <strain evidence="3">NZE10 / CBS 128990</strain>
    </source>
</reference>
<gene>
    <name evidence="2" type="ORF">DOTSEDRAFT_73484</name>
</gene>
<sequence length="159" mass="18183">MATQPPSKISHMLETCIYCKDLPNSISFYTNTLGLIPLFTNDRMACYPLGNTTLLLFALGETYDDVNPNPSKPQNVVPKHGPSSEIVDSLIKDWRQLRQHFCLAVEDRKDAERWEDYLRERNVKVTGRNEWPKGGYSVYFDDPDGNVGEIASRGIWPHH</sequence>
<dbReference type="eggNOG" id="ENOG502S6T6">
    <property type="taxonomic scope" value="Eukaryota"/>
</dbReference>